<name>A0A9X0WDU3_9GAMM</name>
<organism evidence="1 2">
    <name type="scientific">Lamprobacter modestohalophilus</name>
    <dbReference type="NCBI Taxonomy" id="1064514"/>
    <lineage>
        <taxon>Bacteria</taxon>
        <taxon>Pseudomonadati</taxon>
        <taxon>Pseudomonadota</taxon>
        <taxon>Gammaproteobacteria</taxon>
        <taxon>Chromatiales</taxon>
        <taxon>Chromatiaceae</taxon>
        <taxon>Lamprobacter</taxon>
    </lineage>
</organism>
<dbReference type="Proteomes" id="UP001138768">
    <property type="component" value="Unassembled WGS sequence"/>
</dbReference>
<evidence type="ECO:0000313" key="1">
    <source>
        <dbReference type="EMBL" id="MBK1621683.1"/>
    </source>
</evidence>
<gene>
    <name evidence="1" type="ORF">CKO42_25500</name>
</gene>
<proteinExistence type="predicted"/>
<protein>
    <submittedName>
        <fullName evidence="1">Uncharacterized protein</fullName>
    </submittedName>
</protein>
<keyword evidence="2" id="KW-1185">Reference proteome</keyword>
<dbReference type="EMBL" id="NRRY01000101">
    <property type="protein sequence ID" value="MBK1621683.1"/>
    <property type="molecule type" value="Genomic_DNA"/>
</dbReference>
<reference evidence="1 2" key="1">
    <citation type="journal article" date="2020" name="Microorganisms">
        <title>Osmotic Adaptation and Compatible Solute Biosynthesis of Phototrophic Bacteria as Revealed from Genome Analyses.</title>
        <authorList>
            <person name="Imhoff J.F."/>
            <person name="Rahn T."/>
            <person name="Kunzel S."/>
            <person name="Keller A."/>
            <person name="Neulinger S.C."/>
        </authorList>
    </citation>
    <scope>NUCLEOTIDE SEQUENCE [LARGE SCALE GENOMIC DNA]</scope>
    <source>
        <strain evidence="1 2">DSM 25653</strain>
    </source>
</reference>
<comment type="caution">
    <text evidence="1">The sequence shown here is derived from an EMBL/GenBank/DDBJ whole genome shotgun (WGS) entry which is preliminary data.</text>
</comment>
<evidence type="ECO:0000313" key="2">
    <source>
        <dbReference type="Proteomes" id="UP001138768"/>
    </source>
</evidence>
<accession>A0A9X0WDU3</accession>
<sequence length="85" mass="8609">MVAVCAPQLVAGSSMVMMVSSCGCIQGVAKRASIGKFAVTMLAPYQPIGAVPGDGRFNERVKDIALASANVGQARVGEGRVVAGE</sequence>
<dbReference type="AlphaFoldDB" id="A0A9X0WDU3"/>